<proteinExistence type="predicted"/>
<dbReference type="Proteomes" id="UP000798662">
    <property type="component" value="Chromosome 1"/>
</dbReference>
<evidence type="ECO:0000313" key="1">
    <source>
        <dbReference type="EMBL" id="KAK1861346.1"/>
    </source>
</evidence>
<name>A0ACC3BTI6_PYRYE</name>
<reference evidence="1" key="1">
    <citation type="submission" date="2019-11" db="EMBL/GenBank/DDBJ databases">
        <title>Nori genome reveals adaptations in red seaweeds to the harsh intertidal environment.</title>
        <authorList>
            <person name="Wang D."/>
            <person name="Mao Y."/>
        </authorList>
    </citation>
    <scope>NUCLEOTIDE SEQUENCE</scope>
    <source>
        <tissue evidence="1">Gametophyte</tissue>
    </source>
</reference>
<dbReference type="EMBL" id="CM020618">
    <property type="protein sequence ID" value="KAK1861346.1"/>
    <property type="molecule type" value="Genomic_DNA"/>
</dbReference>
<protein>
    <submittedName>
        <fullName evidence="1">Uncharacterized protein</fullName>
    </submittedName>
</protein>
<sequence length="152" mass="16149">MSISSDPTAQPPHRLPAGGKRRRHWRPRRRQGGGGEVRRAPFGPGATSRTHAITSQPPRTPPIPASLLPASLDEADARPPATGEKSTSQGGDEERRRCRRPPRGEGATADAAPQDRACPPRPQRRRPPSPTGKTAAQPANGTPRRGRPGGAP</sequence>
<organism evidence="1 2">
    <name type="scientific">Pyropia yezoensis</name>
    <name type="common">Susabi-nori</name>
    <name type="synonym">Porphyra yezoensis</name>
    <dbReference type="NCBI Taxonomy" id="2788"/>
    <lineage>
        <taxon>Eukaryota</taxon>
        <taxon>Rhodophyta</taxon>
        <taxon>Bangiophyceae</taxon>
        <taxon>Bangiales</taxon>
        <taxon>Bangiaceae</taxon>
        <taxon>Pyropia</taxon>
    </lineage>
</organism>
<keyword evidence="2" id="KW-1185">Reference proteome</keyword>
<comment type="caution">
    <text evidence="1">The sequence shown here is derived from an EMBL/GenBank/DDBJ whole genome shotgun (WGS) entry which is preliminary data.</text>
</comment>
<evidence type="ECO:0000313" key="2">
    <source>
        <dbReference type="Proteomes" id="UP000798662"/>
    </source>
</evidence>
<gene>
    <name evidence="1" type="ORF">I4F81_003930</name>
</gene>
<accession>A0ACC3BTI6</accession>